<evidence type="ECO:0000313" key="1">
    <source>
        <dbReference type="EMBL" id="AES65678.1"/>
    </source>
</evidence>
<protein>
    <submittedName>
        <fullName evidence="1">Transmembrane protein, putative</fullName>
    </submittedName>
</protein>
<dbReference type="EMBL" id="CM001218">
    <property type="protein sequence ID" value="AES65678.1"/>
    <property type="molecule type" value="Genomic_DNA"/>
</dbReference>
<dbReference type="HOGENOM" id="CLU_172100_1_0_1"/>
<dbReference type="Proteomes" id="UP000002051">
    <property type="component" value="Chromosome 2"/>
</dbReference>
<keyword evidence="3" id="KW-1185">Reference proteome</keyword>
<accession>G7IQF7</accession>
<dbReference type="PaxDb" id="3880-AES65678"/>
<proteinExistence type="predicted"/>
<name>G7IQF7_MEDTR</name>
<keyword evidence="1" id="KW-0472">Membrane</keyword>
<reference evidence="1 3" key="1">
    <citation type="journal article" date="2011" name="Nature">
        <title>The Medicago genome provides insight into the evolution of rhizobial symbioses.</title>
        <authorList>
            <person name="Young N.D."/>
            <person name="Debelle F."/>
            <person name="Oldroyd G.E."/>
            <person name="Geurts R."/>
            <person name="Cannon S.B."/>
            <person name="Udvardi M.K."/>
            <person name="Benedito V.A."/>
            <person name="Mayer K.F."/>
            <person name="Gouzy J."/>
            <person name="Schoof H."/>
            <person name="Van de Peer Y."/>
            <person name="Proost S."/>
            <person name="Cook D.R."/>
            <person name="Meyers B.C."/>
            <person name="Spannagl M."/>
            <person name="Cheung F."/>
            <person name="De Mita S."/>
            <person name="Krishnakumar V."/>
            <person name="Gundlach H."/>
            <person name="Zhou S."/>
            <person name="Mudge J."/>
            <person name="Bharti A.K."/>
            <person name="Murray J.D."/>
            <person name="Naoumkina M.A."/>
            <person name="Rosen B."/>
            <person name="Silverstein K.A."/>
            <person name="Tang H."/>
            <person name="Rombauts S."/>
            <person name="Zhao P.X."/>
            <person name="Zhou P."/>
            <person name="Barbe V."/>
            <person name="Bardou P."/>
            <person name="Bechner M."/>
            <person name="Bellec A."/>
            <person name="Berger A."/>
            <person name="Berges H."/>
            <person name="Bidwell S."/>
            <person name="Bisseling T."/>
            <person name="Choisne N."/>
            <person name="Couloux A."/>
            <person name="Denny R."/>
            <person name="Deshpande S."/>
            <person name="Dai X."/>
            <person name="Doyle J.J."/>
            <person name="Dudez A.M."/>
            <person name="Farmer A.D."/>
            <person name="Fouteau S."/>
            <person name="Franken C."/>
            <person name="Gibelin C."/>
            <person name="Gish J."/>
            <person name="Goldstein S."/>
            <person name="Gonzalez A.J."/>
            <person name="Green P.J."/>
            <person name="Hallab A."/>
            <person name="Hartog M."/>
            <person name="Hua A."/>
            <person name="Humphray S.J."/>
            <person name="Jeong D.H."/>
            <person name="Jing Y."/>
            <person name="Jocker A."/>
            <person name="Kenton S.M."/>
            <person name="Kim D.J."/>
            <person name="Klee K."/>
            <person name="Lai H."/>
            <person name="Lang C."/>
            <person name="Lin S."/>
            <person name="Macmil S.L."/>
            <person name="Magdelenat G."/>
            <person name="Matthews L."/>
            <person name="McCorrison J."/>
            <person name="Monaghan E.L."/>
            <person name="Mun J.H."/>
            <person name="Najar F.Z."/>
            <person name="Nicholson C."/>
            <person name="Noirot C."/>
            <person name="O'Bleness M."/>
            <person name="Paule C.R."/>
            <person name="Poulain J."/>
            <person name="Prion F."/>
            <person name="Qin B."/>
            <person name="Qu C."/>
            <person name="Retzel E.F."/>
            <person name="Riddle C."/>
            <person name="Sallet E."/>
            <person name="Samain S."/>
            <person name="Samson N."/>
            <person name="Sanders I."/>
            <person name="Saurat O."/>
            <person name="Scarpelli C."/>
            <person name="Schiex T."/>
            <person name="Segurens B."/>
            <person name="Severin A.J."/>
            <person name="Sherrier D.J."/>
            <person name="Shi R."/>
            <person name="Sims S."/>
            <person name="Singer S.R."/>
            <person name="Sinharoy S."/>
            <person name="Sterck L."/>
            <person name="Viollet A."/>
            <person name="Wang B.B."/>
            <person name="Wang K."/>
            <person name="Wang M."/>
            <person name="Wang X."/>
            <person name="Warfsmann J."/>
            <person name="Weissenbach J."/>
            <person name="White D.D."/>
            <person name="White J.D."/>
            <person name="Wiley G.B."/>
            <person name="Wincker P."/>
            <person name="Xing Y."/>
            <person name="Yang L."/>
            <person name="Yao Z."/>
            <person name="Ying F."/>
            <person name="Zhai J."/>
            <person name="Zhou L."/>
            <person name="Zuber A."/>
            <person name="Denarie J."/>
            <person name="Dixon R.A."/>
            <person name="May G.D."/>
            <person name="Schwartz D.C."/>
            <person name="Rogers J."/>
            <person name="Quetier F."/>
            <person name="Town C.D."/>
            <person name="Roe B.A."/>
        </authorList>
    </citation>
    <scope>NUCLEOTIDE SEQUENCE [LARGE SCALE GENOMIC DNA]</scope>
    <source>
        <strain evidence="1">A17</strain>
        <strain evidence="2 3">cv. Jemalong A17</strain>
    </source>
</reference>
<organism evidence="1 3">
    <name type="scientific">Medicago truncatula</name>
    <name type="common">Barrel medic</name>
    <name type="synonym">Medicago tribuloides</name>
    <dbReference type="NCBI Taxonomy" id="3880"/>
    <lineage>
        <taxon>Eukaryota</taxon>
        <taxon>Viridiplantae</taxon>
        <taxon>Streptophyta</taxon>
        <taxon>Embryophyta</taxon>
        <taxon>Tracheophyta</taxon>
        <taxon>Spermatophyta</taxon>
        <taxon>Magnoliopsida</taxon>
        <taxon>eudicotyledons</taxon>
        <taxon>Gunneridae</taxon>
        <taxon>Pentapetalae</taxon>
        <taxon>rosids</taxon>
        <taxon>fabids</taxon>
        <taxon>Fabales</taxon>
        <taxon>Fabaceae</taxon>
        <taxon>Papilionoideae</taxon>
        <taxon>50 kb inversion clade</taxon>
        <taxon>NPAAA clade</taxon>
        <taxon>Hologalegina</taxon>
        <taxon>IRL clade</taxon>
        <taxon>Trifolieae</taxon>
        <taxon>Medicago</taxon>
    </lineage>
</organism>
<dbReference type="AlphaFoldDB" id="G7IQF7"/>
<reference evidence="1 3" key="2">
    <citation type="journal article" date="2014" name="BMC Genomics">
        <title>An improved genome release (version Mt4.0) for the model legume Medicago truncatula.</title>
        <authorList>
            <person name="Tang H."/>
            <person name="Krishnakumar V."/>
            <person name="Bidwell S."/>
            <person name="Rosen B."/>
            <person name="Chan A."/>
            <person name="Zhou S."/>
            <person name="Gentzbittel L."/>
            <person name="Childs K.L."/>
            <person name="Yandell M."/>
            <person name="Gundlach H."/>
            <person name="Mayer K.F."/>
            <person name="Schwartz D.C."/>
            <person name="Town C.D."/>
        </authorList>
    </citation>
    <scope>GENOME REANNOTATION</scope>
    <source>
        <strain evidence="2 3">cv. Jemalong A17</strain>
    </source>
</reference>
<sequence length="71" mass="8344">MNGVKGILRRRKINFDQVHIQSITFASPTLQIWKHEYFGGLNIVMFVDTCTLPFYAINMNIMSLFAYSFFF</sequence>
<gene>
    <name evidence="1" type="ordered locus">MTR_2g045300</name>
</gene>
<dbReference type="EnsemblPlants" id="AES65678">
    <property type="protein sequence ID" value="AES65678"/>
    <property type="gene ID" value="MTR_2g045300"/>
</dbReference>
<keyword evidence="1" id="KW-0812">Transmembrane</keyword>
<reference evidence="2" key="3">
    <citation type="submission" date="2015-04" db="UniProtKB">
        <authorList>
            <consortium name="EnsemblPlants"/>
        </authorList>
    </citation>
    <scope>IDENTIFICATION</scope>
    <source>
        <strain evidence="2">cv. Jemalong A17</strain>
    </source>
</reference>
<evidence type="ECO:0000313" key="2">
    <source>
        <dbReference type="EnsemblPlants" id="AES65678"/>
    </source>
</evidence>
<evidence type="ECO:0000313" key="3">
    <source>
        <dbReference type="Proteomes" id="UP000002051"/>
    </source>
</evidence>